<feature type="region of interest" description="Disordered" evidence="8">
    <location>
        <begin position="131"/>
        <end position="164"/>
    </location>
</feature>
<dbReference type="FunFam" id="3.90.930.12:FF:000001">
    <property type="entry name" value="50S ribosomal protein L6"/>
    <property type="match status" value="1"/>
</dbReference>
<dbReference type="GO" id="GO:0022625">
    <property type="term" value="C:cytosolic large ribosomal subunit"/>
    <property type="evidence" value="ECO:0007669"/>
    <property type="project" value="UniProtKB-UniRule"/>
</dbReference>
<dbReference type="InterPro" id="IPR000702">
    <property type="entry name" value="Ribosomal_uL6-like"/>
</dbReference>
<feature type="non-terminal residue" evidence="10">
    <location>
        <position position="1"/>
    </location>
</feature>
<sequence length="164" mass="17003">EGGKVEVQGPKGKLSVAVPGGITFEQKDGTLVAKRSSEEHRALHGLARALVANAVYGVTSGFKKELDIVGVGYRAELKGKTVSFALGKSHPIDFAIPEGIQVAVDKQTHIVVIGADKGQVGQVAADMRALRPPDPYKQKGVRITGERLKKKAGKAGAKAGGAAA</sequence>
<dbReference type="PANTHER" id="PTHR11655:SF14">
    <property type="entry name" value="LARGE RIBOSOMAL SUBUNIT PROTEIN UL6M"/>
    <property type="match status" value="1"/>
</dbReference>
<dbReference type="Pfam" id="PF00347">
    <property type="entry name" value="Ribosomal_L6"/>
    <property type="match status" value="2"/>
</dbReference>
<keyword evidence="7" id="KW-0699">rRNA-binding</keyword>
<evidence type="ECO:0000259" key="9">
    <source>
        <dbReference type="Pfam" id="PF00347"/>
    </source>
</evidence>
<feature type="domain" description="Large ribosomal subunit protein uL6 alpha-beta" evidence="9">
    <location>
        <begin position="5"/>
        <end position="61"/>
    </location>
</feature>
<evidence type="ECO:0000256" key="2">
    <source>
        <dbReference type="ARBA" id="ARBA00022980"/>
    </source>
</evidence>
<dbReference type="PIRSF" id="PIRSF002162">
    <property type="entry name" value="Ribosomal_L6"/>
    <property type="match status" value="1"/>
</dbReference>
<proteinExistence type="inferred from homology"/>
<evidence type="ECO:0000256" key="4">
    <source>
        <dbReference type="ARBA" id="ARBA00035454"/>
    </source>
</evidence>
<gene>
    <name evidence="10" type="primary">rplF</name>
    <name evidence="10" type="ORF">HRJ53_21235</name>
</gene>
<dbReference type="PANTHER" id="PTHR11655">
    <property type="entry name" value="60S/50S RIBOSOMAL PROTEIN L6/L9"/>
    <property type="match status" value="1"/>
</dbReference>
<comment type="similarity">
    <text evidence="1 6">Belongs to the universal ribosomal protein uL6 family.</text>
</comment>
<dbReference type="InterPro" id="IPR020040">
    <property type="entry name" value="Ribosomal_uL6_a/b-dom"/>
</dbReference>
<comment type="function">
    <text evidence="7">This protein binds to the 23S rRNA, and is important in its secondary structure. It is located near the subunit interface in the base of the L7/L12 stalk, and near the tRNA binding site of the peptidyltransferase center.</text>
</comment>
<keyword evidence="2 6" id="KW-0689">Ribosomal protein</keyword>
<name>A0A7V8NU69_9BACT</name>
<evidence type="ECO:0000256" key="6">
    <source>
        <dbReference type="RuleBase" id="RU003869"/>
    </source>
</evidence>
<feature type="compositionally biased region" description="Low complexity" evidence="8">
    <location>
        <begin position="154"/>
        <end position="164"/>
    </location>
</feature>
<keyword evidence="3 6" id="KW-0687">Ribonucleoprotein</keyword>
<dbReference type="InterPro" id="IPR019906">
    <property type="entry name" value="Ribosomal_uL6_bac-type"/>
</dbReference>
<dbReference type="NCBIfam" id="TIGR03654">
    <property type="entry name" value="L6_bact"/>
    <property type="match status" value="1"/>
</dbReference>
<reference evidence="10" key="1">
    <citation type="submission" date="2020-06" db="EMBL/GenBank/DDBJ databases">
        <title>Legume-microbial interactions unlock mineral nutrients during tropical forest succession.</title>
        <authorList>
            <person name="Epihov D.Z."/>
        </authorList>
    </citation>
    <scope>NUCLEOTIDE SEQUENCE [LARGE SCALE GENOMIC DNA]</scope>
    <source>
        <strain evidence="10">Pan2503</strain>
    </source>
</reference>
<dbReference type="GO" id="GO:0002181">
    <property type="term" value="P:cytoplasmic translation"/>
    <property type="evidence" value="ECO:0007669"/>
    <property type="project" value="TreeGrafter"/>
</dbReference>
<dbReference type="PRINTS" id="PR00059">
    <property type="entry name" value="RIBOSOMALL6"/>
</dbReference>
<dbReference type="InterPro" id="IPR036789">
    <property type="entry name" value="Ribosomal_uL6-like_a/b-dom_sf"/>
</dbReference>
<evidence type="ECO:0000256" key="5">
    <source>
        <dbReference type="NCBIfam" id="TIGR03654"/>
    </source>
</evidence>
<keyword evidence="11" id="KW-1185">Reference proteome</keyword>
<dbReference type="GO" id="GO:0019843">
    <property type="term" value="F:rRNA binding"/>
    <property type="evidence" value="ECO:0007669"/>
    <property type="project" value="UniProtKB-UniRule"/>
</dbReference>
<evidence type="ECO:0000313" key="10">
    <source>
        <dbReference type="EMBL" id="MBA0087517.1"/>
    </source>
</evidence>
<dbReference type="Gene3D" id="3.90.930.12">
    <property type="entry name" value="Ribosomal protein L6, alpha-beta domain"/>
    <property type="match status" value="2"/>
</dbReference>
<keyword evidence="7" id="KW-0694">RNA-binding</keyword>
<evidence type="ECO:0000313" key="11">
    <source>
        <dbReference type="Proteomes" id="UP000567293"/>
    </source>
</evidence>
<comment type="caution">
    <text evidence="10">The sequence shown here is derived from an EMBL/GenBank/DDBJ whole genome shotgun (WGS) entry which is preliminary data.</text>
</comment>
<dbReference type="GO" id="GO:0003735">
    <property type="term" value="F:structural constituent of ribosome"/>
    <property type="evidence" value="ECO:0007669"/>
    <property type="project" value="UniProtKB-UniRule"/>
</dbReference>
<organism evidence="10 11">
    <name type="scientific">Candidatus Acidiferrum panamense</name>
    <dbReference type="NCBI Taxonomy" id="2741543"/>
    <lineage>
        <taxon>Bacteria</taxon>
        <taxon>Pseudomonadati</taxon>
        <taxon>Acidobacteriota</taxon>
        <taxon>Terriglobia</taxon>
        <taxon>Candidatus Acidiferrales</taxon>
        <taxon>Candidatus Acidiferrum</taxon>
    </lineage>
</organism>
<feature type="domain" description="Large ribosomal subunit protein uL6 alpha-beta" evidence="9">
    <location>
        <begin position="69"/>
        <end position="142"/>
    </location>
</feature>
<evidence type="ECO:0000256" key="7">
    <source>
        <dbReference type="RuleBase" id="RU003870"/>
    </source>
</evidence>
<dbReference type="EMBL" id="JACDQQ010002047">
    <property type="protein sequence ID" value="MBA0087517.1"/>
    <property type="molecule type" value="Genomic_DNA"/>
</dbReference>
<accession>A0A7V8NU69</accession>
<dbReference type="AlphaFoldDB" id="A0A7V8NU69"/>
<protein>
    <recommendedName>
        <fullName evidence="4 5">50S ribosomal protein L6</fullName>
    </recommendedName>
</protein>
<evidence type="ECO:0000256" key="1">
    <source>
        <dbReference type="ARBA" id="ARBA00009356"/>
    </source>
</evidence>
<evidence type="ECO:0000256" key="3">
    <source>
        <dbReference type="ARBA" id="ARBA00023274"/>
    </source>
</evidence>
<dbReference type="Proteomes" id="UP000567293">
    <property type="component" value="Unassembled WGS sequence"/>
</dbReference>
<evidence type="ECO:0000256" key="8">
    <source>
        <dbReference type="SAM" id="MobiDB-lite"/>
    </source>
</evidence>
<dbReference type="SUPFAM" id="SSF56053">
    <property type="entry name" value="Ribosomal protein L6"/>
    <property type="match status" value="2"/>
</dbReference>